<keyword evidence="7" id="KW-0408">Iron</keyword>
<sequence length="250" mass="27274">MAAAMVEGGDGQRRTKKKKLAAGEASVGGGRWPLVRPKLDLQITRLKGDDLFTVPNYLTPHEVKGFIEAAESSGFSHQGSLGPARGEAYRDNDRISLNDPELAKCIWESGLDKVFSSIKLQGRSAVGLNPNIRFYRYKVGQRFGRHIDESVDLGRGRKTQYTLLIYLSGRRAAPGERNDPRRGGGDPSPPSALVGGETVFYDDRRGTVAEVAPAEGMALVHIHGGRCMLHEARAVVKGTKYILRSDVVFA</sequence>
<feature type="compositionally biased region" description="Basic and acidic residues" evidence="9">
    <location>
        <begin position="173"/>
        <end position="184"/>
    </location>
</feature>
<evidence type="ECO:0000256" key="4">
    <source>
        <dbReference type="ARBA" id="ARBA00022964"/>
    </source>
</evidence>
<keyword evidence="5" id="KW-0735">Signal-anchor</keyword>
<dbReference type="InterPro" id="IPR045054">
    <property type="entry name" value="P4HA-like"/>
</dbReference>
<dbReference type="PROSITE" id="PS51471">
    <property type="entry name" value="FE2OG_OXY"/>
    <property type="match status" value="1"/>
</dbReference>
<feature type="region of interest" description="Disordered" evidence="9">
    <location>
        <begin position="172"/>
        <end position="194"/>
    </location>
</feature>
<dbReference type="SMART" id="SM00702">
    <property type="entry name" value="P4Hc"/>
    <property type="match status" value="1"/>
</dbReference>
<dbReference type="PANTHER" id="PTHR10869">
    <property type="entry name" value="PROLYL 4-HYDROXYLASE ALPHA SUBUNIT"/>
    <property type="match status" value="1"/>
</dbReference>
<protein>
    <recommendedName>
        <fullName evidence="10">Fe2OG dioxygenase domain-containing protein</fullName>
    </recommendedName>
</protein>
<name>A0A7I8K641_SPIIN</name>
<evidence type="ECO:0000256" key="2">
    <source>
        <dbReference type="ARBA" id="ARBA00004648"/>
    </source>
</evidence>
<accession>A0A7I8K641</accession>
<organism evidence="11 12">
    <name type="scientific">Spirodela intermedia</name>
    <name type="common">Intermediate duckweed</name>
    <dbReference type="NCBI Taxonomy" id="51605"/>
    <lineage>
        <taxon>Eukaryota</taxon>
        <taxon>Viridiplantae</taxon>
        <taxon>Streptophyta</taxon>
        <taxon>Embryophyta</taxon>
        <taxon>Tracheophyta</taxon>
        <taxon>Spermatophyta</taxon>
        <taxon>Magnoliopsida</taxon>
        <taxon>Liliopsida</taxon>
        <taxon>Araceae</taxon>
        <taxon>Lemnoideae</taxon>
        <taxon>Spirodela</taxon>
    </lineage>
</organism>
<proteinExistence type="predicted"/>
<keyword evidence="5" id="KW-0812">Transmembrane</keyword>
<evidence type="ECO:0000259" key="10">
    <source>
        <dbReference type="PROSITE" id="PS51471"/>
    </source>
</evidence>
<dbReference type="GO" id="GO:0031418">
    <property type="term" value="F:L-ascorbic acid binding"/>
    <property type="evidence" value="ECO:0007669"/>
    <property type="project" value="InterPro"/>
</dbReference>
<evidence type="ECO:0000256" key="7">
    <source>
        <dbReference type="ARBA" id="ARBA00023004"/>
    </source>
</evidence>
<gene>
    <name evidence="11" type="ORF">SI8410_02003045</name>
</gene>
<dbReference type="Gene3D" id="2.60.120.620">
    <property type="entry name" value="q2cbj1_9rhob like domain"/>
    <property type="match status" value="1"/>
</dbReference>
<evidence type="ECO:0000256" key="8">
    <source>
        <dbReference type="ARBA" id="ARBA00049169"/>
    </source>
</evidence>
<feature type="domain" description="Fe2OG dioxygenase" evidence="10">
    <location>
        <begin position="127"/>
        <end position="250"/>
    </location>
</feature>
<comment type="cofactor">
    <cofactor evidence="1">
        <name>L-ascorbate</name>
        <dbReference type="ChEBI" id="CHEBI:38290"/>
    </cofactor>
</comment>
<dbReference type="OrthoDB" id="69177at2759"/>
<dbReference type="InterPro" id="IPR006620">
    <property type="entry name" value="Pro_4_hyd_alph"/>
</dbReference>
<evidence type="ECO:0000256" key="3">
    <source>
        <dbReference type="ARBA" id="ARBA00022723"/>
    </source>
</evidence>
<evidence type="ECO:0000313" key="12">
    <source>
        <dbReference type="Proteomes" id="UP000663760"/>
    </source>
</evidence>
<keyword evidence="3" id="KW-0479">Metal-binding</keyword>
<evidence type="ECO:0000256" key="9">
    <source>
        <dbReference type="SAM" id="MobiDB-lite"/>
    </source>
</evidence>
<evidence type="ECO:0000256" key="6">
    <source>
        <dbReference type="ARBA" id="ARBA00023002"/>
    </source>
</evidence>
<dbReference type="GO" id="GO:0005789">
    <property type="term" value="C:endoplasmic reticulum membrane"/>
    <property type="evidence" value="ECO:0007669"/>
    <property type="project" value="UniProtKB-SubCell"/>
</dbReference>
<comment type="catalytic activity">
    <reaction evidence="8">
        <text>L-prolyl-[collagen] + 2-oxoglutarate + O2 = trans-4-hydroxy-L-prolyl-[collagen] + succinate + CO2</text>
        <dbReference type="Rhea" id="RHEA:18945"/>
        <dbReference type="Rhea" id="RHEA-COMP:11676"/>
        <dbReference type="Rhea" id="RHEA-COMP:11680"/>
        <dbReference type="ChEBI" id="CHEBI:15379"/>
        <dbReference type="ChEBI" id="CHEBI:16526"/>
        <dbReference type="ChEBI" id="CHEBI:16810"/>
        <dbReference type="ChEBI" id="CHEBI:30031"/>
        <dbReference type="ChEBI" id="CHEBI:50342"/>
        <dbReference type="ChEBI" id="CHEBI:61965"/>
        <dbReference type="EC" id="1.14.11.2"/>
    </reaction>
</comment>
<keyword evidence="4" id="KW-0223">Dioxygenase</keyword>
<dbReference type="EMBL" id="LR746265">
    <property type="protein sequence ID" value="CAA7391822.1"/>
    <property type="molecule type" value="Genomic_DNA"/>
</dbReference>
<keyword evidence="6" id="KW-0560">Oxidoreductase</keyword>
<dbReference type="GO" id="GO:0004656">
    <property type="term" value="F:procollagen-proline 4-dioxygenase activity"/>
    <property type="evidence" value="ECO:0007669"/>
    <property type="project" value="UniProtKB-EC"/>
</dbReference>
<keyword evidence="12" id="KW-1185">Reference proteome</keyword>
<feature type="region of interest" description="Disordered" evidence="9">
    <location>
        <begin position="1"/>
        <end position="24"/>
    </location>
</feature>
<evidence type="ECO:0000256" key="1">
    <source>
        <dbReference type="ARBA" id="ARBA00001961"/>
    </source>
</evidence>
<dbReference type="PANTHER" id="PTHR10869:SF236">
    <property type="entry name" value="PROLYL 4-HYDROXYLASE ALPHA SUBUNIT DOMAIN-CONTAINING PROTEIN"/>
    <property type="match status" value="1"/>
</dbReference>
<comment type="subcellular location">
    <subcellularLocation>
        <location evidence="2">Endoplasmic reticulum membrane</location>
        <topology evidence="2">Single-pass type II membrane protein</topology>
    </subcellularLocation>
</comment>
<evidence type="ECO:0000256" key="5">
    <source>
        <dbReference type="ARBA" id="ARBA00022968"/>
    </source>
</evidence>
<evidence type="ECO:0000313" key="11">
    <source>
        <dbReference type="EMBL" id="CAA7391822.1"/>
    </source>
</evidence>
<dbReference type="AlphaFoldDB" id="A0A7I8K641"/>
<dbReference type="Proteomes" id="UP000663760">
    <property type="component" value="Chromosome 2"/>
</dbReference>
<dbReference type="GO" id="GO:0005506">
    <property type="term" value="F:iron ion binding"/>
    <property type="evidence" value="ECO:0007669"/>
    <property type="project" value="InterPro"/>
</dbReference>
<dbReference type="InterPro" id="IPR005123">
    <property type="entry name" value="Oxoglu/Fe-dep_dioxygenase_dom"/>
</dbReference>
<reference evidence="11" key="1">
    <citation type="submission" date="2020-02" db="EMBL/GenBank/DDBJ databases">
        <authorList>
            <person name="Scholz U."/>
            <person name="Mascher M."/>
            <person name="Fiebig A."/>
        </authorList>
    </citation>
    <scope>NUCLEOTIDE SEQUENCE</scope>
</reference>